<dbReference type="OrthoDB" id="8428173at2"/>
<gene>
    <name evidence="2" type="ORF">EV186_11111</name>
</gene>
<keyword evidence="3" id="KW-1185">Reference proteome</keyword>
<proteinExistence type="predicted"/>
<evidence type="ECO:0000259" key="1">
    <source>
        <dbReference type="Pfam" id="PF04738"/>
    </source>
</evidence>
<dbReference type="InterPro" id="IPR006827">
    <property type="entry name" value="Lant_deHydtase_N"/>
</dbReference>
<comment type="caution">
    <text evidence="2">The sequence shown here is derived from an EMBL/GenBank/DDBJ whole genome shotgun (WGS) entry which is preliminary data.</text>
</comment>
<evidence type="ECO:0000313" key="2">
    <source>
        <dbReference type="EMBL" id="TDP89886.1"/>
    </source>
</evidence>
<organism evidence="2 3">
    <name type="scientific">Labedaea rhizosphaerae</name>
    <dbReference type="NCBI Taxonomy" id="598644"/>
    <lineage>
        <taxon>Bacteria</taxon>
        <taxon>Bacillati</taxon>
        <taxon>Actinomycetota</taxon>
        <taxon>Actinomycetes</taxon>
        <taxon>Pseudonocardiales</taxon>
        <taxon>Pseudonocardiaceae</taxon>
        <taxon>Labedaea</taxon>
    </lineage>
</organism>
<dbReference type="RefSeq" id="WP_133854170.1">
    <property type="nucleotide sequence ID" value="NZ_SNXZ01000011.1"/>
</dbReference>
<dbReference type="EMBL" id="SNXZ01000011">
    <property type="protein sequence ID" value="TDP89886.1"/>
    <property type="molecule type" value="Genomic_DNA"/>
</dbReference>
<accession>A0A4R6RUX6</accession>
<dbReference type="Pfam" id="PF04738">
    <property type="entry name" value="Lant_dehydr_N"/>
    <property type="match status" value="2"/>
</dbReference>
<reference evidence="2 3" key="1">
    <citation type="submission" date="2019-03" db="EMBL/GenBank/DDBJ databases">
        <title>Genomic Encyclopedia of Type Strains, Phase IV (KMG-IV): sequencing the most valuable type-strain genomes for metagenomic binning, comparative biology and taxonomic classification.</title>
        <authorList>
            <person name="Goeker M."/>
        </authorList>
    </citation>
    <scope>NUCLEOTIDE SEQUENCE [LARGE SCALE GENOMIC DNA]</scope>
    <source>
        <strain evidence="2 3">DSM 45361</strain>
    </source>
</reference>
<dbReference type="AlphaFoldDB" id="A0A4R6RUX6"/>
<feature type="domain" description="Lantibiotic dehydratase N-terminal" evidence="1">
    <location>
        <begin position="97"/>
        <end position="382"/>
    </location>
</feature>
<name>A0A4R6RUX6_LABRH</name>
<feature type="domain" description="Lantibiotic dehydratase N-terminal" evidence="1">
    <location>
        <begin position="640"/>
        <end position="721"/>
    </location>
</feature>
<dbReference type="Proteomes" id="UP000295444">
    <property type="component" value="Unassembled WGS sequence"/>
</dbReference>
<protein>
    <submittedName>
        <fullName evidence="2">Lantibiotic biosynthesis dehydratase-like protein</fullName>
    </submittedName>
</protein>
<sequence length="776" mass="86585">MTTVLPDQLAPDHLAQHQLTLDQLVLGGDWTLSPHVITRGAGFPADGVLRLRAAELAAHADELADADQDDPRWAEFRARFDTAARAAGRELQRIAVDDDFRRAVALQNHRLVDSALAPLLRWDADTDPRLAKHRDREGLVASYWQRYCVKNDSIGFFGPVLWSVADGAASTRLRPGTRLTRSMEVFFEPWAIDRLAEVVHELPGMRMWVPPRRNAFVRLDGDLVTPPVGKPVRLTEFEASVLRSCDGRTRARDLGEDAVAVLESFVKRRWVTWKLDVPLSKWPMRELRGFVEGVSDDAVRVPALRMLDRLDAGRADLQLKVHAPAEELTAALLALDATFTELTAGPSTRNAGQAYGGRTLVYCDSRRDADLTLGTTVLAAAEPVRLLADSGRWFCAEVAKGIRPVLNDVYAALAAQRPVVDFAAFWMKSLMPLRTAINTATSAVQQEFWRRWASILDLPEGRRVRYGFTELLPKVRAAFAAEGPGWSAARHFSPDLMVAARDTAAIDRGEFQLVLGEVHMAINAQRSNCLVSQHPDLSVLHAQTDVEFPAPRLLPVLPKGSLPRLSIRTHPGFVRDKDFLLETTHHTVPADRPGLVKAGDVEVRPEGDSLVLRLPTGETFDVLDAFSEILMDAVIDRFKLFDDRPHTPRITVDKVVLCREKWRLPSADVPFAKGKDEARRFVLARRWQHELGLPDQIFVTPNKGAKPVYIDFASPTYVNLLAKFVRRAQTDGAVLTITEMLPDHDELWLRDRAGRAHTSELRFAAFDRTCSAKGQS</sequence>
<evidence type="ECO:0000313" key="3">
    <source>
        <dbReference type="Proteomes" id="UP000295444"/>
    </source>
</evidence>